<dbReference type="Proteomes" id="UP000571084">
    <property type="component" value="Unassembled WGS sequence"/>
</dbReference>
<keyword evidence="2" id="KW-1185">Reference proteome</keyword>
<evidence type="ECO:0008006" key="3">
    <source>
        <dbReference type="Google" id="ProtNLM"/>
    </source>
</evidence>
<proteinExistence type="predicted"/>
<name>A0A840RPR0_9BURK</name>
<dbReference type="AlphaFoldDB" id="A0A840RPR0"/>
<comment type="caution">
    <text evidence="1">The sequence shown here is derived from an EMBL/GenBank/DDBJ whole genome shotgun (WGS) entry which is preliminary data.</text>
</comment>
<organism evidence="1 2">
    <name type="scientific">Glaciimonas immobilis</name>
    <dbReference type="NCBI Taxonomy" id="728004"/>
    <lineage>
        <taxon>Bacteria</taxon>
        <taxon>Pseudomonadati</taxon>
        <taxon>Pseudomonadota</taxon>
        <taxon>Betaproteobacteria</taxon>
        <taxon>Burkholderiales</taxon>
        <taxon>Oxalobacteraceae</taxon>
        <taxon>Glaciimonas</taxon>
    </lineage>
</organism>
<accession>A0A840RPR0</accession>
<evidence type="ECO:0000313" key="1">
    <source>
        <dbReference type="EMBL" id="MBB5198489.1"/>
    </source>
</evidence>
<gene>
    <name evidence="1" type="ORF">HNR39_000299</name>
</gene>
<dbReference type="EMBL" id="JACHHQ010000001">
    <property type="protein sequence ID" value="MBB5198489.1"/>
    <property type="molecule type" value="Genomic_DNA"/>
</dbReference>
<reference evidence="1 2" key="1">
    <citation type="submission" date="2020-08" db="EMBL/GenBank/DDBJ databases">
        <title>Genomic Encyclopedia of Type Strains, Phase IV (KMG-IV): sequencing the most valuable type-strain genomes for metagenomic binning, comparative biology and taxonomic classification.</title>
        <authorList>
            <person name="Goeker M."/>
        </authorList>
    </citation>
    <scope>NUCLEOTIDE SEQUENCE [LARGE SCALE GENOMIC DNA]</scope>
    <source>
        <strain evidence="1 2">DSM 23240</strain>
    </source>
</reference>
<evidence type="ECO:0000313" key="2">
    <source>
        <dbReference type="Proteomes" id="UP000571084"/>
    </source>
</evidence>
<protein>
    <recommendedName>
        <fullName evidence="3">Peptidase</fullName>
    </recommendedName>
</protein>
<dbReference type="RefSeq" id="WP_168052507.1">
    <property type="nucleotide sequence ID" value="NZ_JAAOZT010000002.1"/>
</dbReference>
<sequence>MNLLHIFKAGTHTDINGNKVTLTAADLAASAAAYDPAIHEAPIVVGHPALDAPAYGWVKALSECNGDLNAEPVQVPAAFAEIVNSGSYKKISSSFYGPHVASNPVPGVWYLKHVGFLGATAPAVKGLRQASFAAGEEDGIFEFADWTLVNQSSMWSRLRDWLIAKEGLQVADQIIPDYHIINMRDAGREDAPTDAITLTYSEENTVTPEQAAAMQKENLEIKAVLSASTAREAKRIADMRNAGNVAFADAQIAAGTLAPKHQETVLAFLNFSEQPLADGGAVSFGEGEDKQALATAFKSFLSELPPVVAFGEQATKDRATSVSTINPLLADAERRKQ</sequence>